<feature type="signal peptide" evidence="2">
    <location>
        <begin position="1"/>
        <end position="26"/>
    </location>
</feature>
<evidence type="ECO:0000256" key="1">
    <source>
        <dbReference type="SAM" id="MobiDB-lite"/>
    </source>
</evidence>
<dbReference type="PANTHER" id="PTHR39200:SF1">
    <property type="entry name" value="AUTO-TRANSPORTER ADHESIN HEAD GIN DOMAIN-CONTAINING PROTEIN-RELATED"/>
    <property type="match status" value="1"/>
</dbReference>
<comment type="caution">
    <text evidence="4">The sequence shown here is derived from an EMBL/GenBank/DDBJ whole genome shotgun (WGS) entry which is preliminary data.</text>
</comment>
<feature type="region of interest" description="Disordered" evidence="1">
    <location>
        <begin position="260"/>
        <end position="286"/>
    </location>
</feature>
<gene>
    <name evidence="4" type="ORF">MUN53_00705</name>
</gene>
<evidence type="ECO:0000256" key="2">
    <source>
        <dbReference type="SAM" id="SignalP"/>
    </source>
</evidence>
<feature type="chain" id="PRO_5047489454" evidence="2">
    <location>
        <begin position="27"/>
        <end position="286"/>
    </location>
</feature>
<organism evidence="4 5">
    <name type="scientific">Parabacteroides faecalis</name>
    <dbReference type="NCBI Taxonomy" id="2924040"/>
    <lineage>
        <taxon>Bacteria</taxon>
        <taxon>Pseudomonadati</taxon>
        <taxon>Bacteroidota</taxon>
        <taxon>Bacteroidia</taxon>
        <taxon>Bacteroidales</taxon>
        <taxon>Tannerellaceae</taxon>
        <taxon>Parabacteroides</taxon>
    </lineage>
</organism>
<dbReference type="InterPro" id="IPR021255">
    <property type="entry name" value="DUF2807"/>
</dbReference>
<accession>A0ABT0BWK3</accession>
<reference evidence="4 5" key="1">
    <citation type="submission" date="2022-03" db="EMBL/GenBank/DDBJ databases">
        <title>Parabacteroides sp. nov. isolated from swine feces.</title>
        <authorList>
            <person name="Bak J.E."/>
        </authorList>
    </citation>
    <scope>NUCLEOTIDE SEQUENCE [LARGE SCALE GENOMIC DNA]</scope>
    <source>
        <strain evidence="4 5">AGMB00274</strain>
    </source>
</reference>
<evidence type="ECO:0000313" key="4">
    <source>
        <dbReference type="EMBL" id="MCJ2379155.1"/>
    </source>
</evidence>
<dbReference type="Gene3D" id="2.160.20.120">
    <property type="match status" value="1"/>
</dbReference>
<evidence type="ECO:0000313" key="5">
    <source>
        <dbReference type="Proteomes" id="UP001165444"/>
    </source>
</evidence>
<protein>
    <submittedName>
        <fullName evidence="4">DUF2807 domain-containing protein</fullName>
    </submittedName>
</protein>
<sequence length="286" mass="29976">MKTKGMVAWIALIAMTMGGFVTPLHAENIEGNENLITKDIQIDDYTAIQIGHIHQSGGSFKSLFAFIMSGGNSSNSPKVYYKQGKETTLTVTTDENIFPVLTFHVKGNELQIQTKEGVQISPSKLVIETSSKDLNKLSIGGGTDFYLQSALDIASLDAYVSGGGNMEIKEPAHIKSASFSISGGGDLDVTQLTSEEVYVKVSGGGDANVAGKTQKAEMKVSGGGDLNAQDLQANHVICNVSGGGDATVYAISQLDAHASGGGDIRYKGNPKTDTSCSGGGDIHHIN</sequence>
<name>A0ABT0BWK3_9BACT</name>
<feature type="domain" description="Putative auto-transporter adhesin head GIN" evidence="3">
    <location>
        <begin position="74"/>
        <end position="270"/>
    </location>
</feature>
<keyword evidence="5" id="KW-1185">Reference proteome</keyword>
<dbReference type="EMBL" id="JAKZMM010000001">
    <property type="protein sequence ID" value="MCJ2379155.1"/>
    <property type="molecule type" value="Genomic_DNA"/>
</dbReference>
<dbReference type="Pfam" id="PF10988">
    <property type="entry name" value="DUF2807"/>
    <property type="match status" value="1"/>
</dbReference>
<dbReference type="PANTHER" id="PTHR39200">
    <property type="entry name" value="HYPOTHETICAL EXPORTED PROTEIN"/>
    <property type="match status" value="1"/>
</dbReference>
<keyword evidence="2" id="KW-0732">Signal</keyword>
<dbReference type="Proteomes" id="UP001165444">
    <property type="component" value="Unassembled WGS sequence"/>
</dbReference>
<dbReference type="RefSeq" id="WP_243322973.1">
    <property type="nucleotide sequence ID" value="NZ_JAKZMM010000001.1"/>
</dbReference>
<evidence type="ECO:0000259" key="3">
    <source>
        <dbReference type="Pfam" id="PF10988"/>
    </source>
</evidence>
<proteinExistence type="predicted"/>